<dbReference type="Gene3D" id="3.30.1370.10">
    <property type="entry name" value="K Homology domain, type 1"/>
    <property type="match status" value="1"/>
</dbReference>
<comment type="caution">
    <text evidence="10">The sequence shown here is derived from an EMBL/GenBank/DDBJ whole genome shotgun (WGS) entry which is preliminary data.</text>
</comment>
<proteinExistence type="inferred from homology"/>
<evidence type="ECO:0000256" key="5">
    <source>
        <dbReference type="ARBA" id="ARBA00022884"/>
    </source>
</evidence>
<organism evidence="10 11">
    <name type="scientific">Brassica rapa subsp. trilocularis</name>
    <dbReference type="NCBI Taxonomy" id="1813537"/>
    <lineage>
        <taxon>Eukaryota</taxon>
        <taxon>Viridiplantae</taxon>
        <taxon>Streptophyta</taxon>
        <taxon>Embryophyta</taxon>
        <taxon>Tracheophyta</taxon>
        <taxon>Spermatophyta</taxon>
        <taxon>Magnoliopsida</taxon>
        <taxon>eudicotyledons</taxon>
        <taxon>Gunneridae</taxon>
        <taxon>Pentapetalae</taxon>
        <taxon>rosids</taxon>
        <taxon>malvids</taxon>
        <taxon>Brassicales</taxon>
        <taxon>Brassicaceae</taxon>
        <taxon>Brassiceae</taxon>
        <taxon>Brassica</taxon>
    </lineage>
</organism>
<evidence type="ECO:0000256" key="4">
    <source>
        <dbReference type="ARBA" id="ARBA00022552"/>
    </source>
</evidence>
<keyword evidence="3" id="KW-0690">Ribosome biogenesis</keyword>
<evidence type="ECO:0000256" key="3">
    <source>
        <dbReference type="ARBA" id="ARBA00022517"/>
    </source>
</evidence>
<evidence type="ECO:0000256" key="8">
    <source>
        <dbReference type="ARBA" id="ARBA00032993"/>
    </source>
</evidence>
<keyword evidence="11" id="KW-1185">Reference proteome</keyword>
<feature type="domain" description="KRR1 small subunit processome component first KH" evidence="9">
    <location>
        <begin position="4"/>
        <end position="33"/>
    </location>
</feature>
<dbReference type="PANTHER" id="PTHR12581">
    <property type="entry name" value="HIV-1 REV BINDING PROTEIN 2, 3"/>
    <property type="match status" value="1"/>
</dbReference>
<evidence type="ECO:0000313" key="11">
    <source>
        <dbReference type="Proteomes" id="UP000823674"/>
    </source>
</evidence>
<dbReference type="InterPro" id="IPR024166">
    <property type="entry name" value="rRNA_assembly_KRR1"/>
</dbReference>
<dbReference type="EMBL" id="JADBGQ010000003">
    <property type="protein sequence ID" value="KAG5402837.1"/>
    <property type="molecule type" value="Genomic_DNA"/>
</dbReference>
<protein>
    <recommendedName>
        <fullName evidence="8">KRR-R motif-containing protein 1</fullName>
    </recommendedName>
</protein>
<dbReference type="PANTHER" id="PTHR12581:SF0">
    <property type="entry name" value="KRR1 SMALL SUBUNIT PROCESSOME COMPONENT HOMOLOG"/>
    <property type="match status" value="1"/>
</dbReference>
<dbReference type="Pfam" id="PF17903">
    <property type="entry name" value="KH_KRR1_1st"/>
    <property type="match status" value="1"/>
</dbReference>
<keyword evidence="7" id="KW-0687">Ribonucleoprotein</keyword>
<dbReference type="InterPro" id="IPR036612">
    <property type="entry name" value="KH_dom_type_1_sf"/>
</dbReference>
<keyword evidence="6" id="KW-0539">Nucleus</keyword>
<reference evidence="10 11" key="1">
    <citation type="submission" date="2021-03" db="EMBL/GenBank/DDBJ databases">
        <authorList>
            <person name="King G.J."/>
            <person name="Bancroft I."/>
            <person name="Baten A."/>
            <person name="Bloomfield J."/>
            <person name="Borpatragohain P."/>
            <person name="He Z."/>
            <person name="Irish N."/>
            <person name="Irwin J."/>
            <person name="Liu K."/>
            <person name="Mauleon R.P."/>
            <person name="Moore J."/>
            <person name="Morris R."/>
            <person name="Ostergaard L."/>
            <person name="Wang B."/>
            <person name="Wells R."/>
        </authorList>
    </citation>
    <scope>NUCLEOTIDE SEQUENCE [LARGE SCALE GENOMIC DNA]</scope>
    <source>
        <strain evidence="10">R-o-18</strain>
        <tissue evidence="10">Leaf</tissue>
    </source>
</reference>
<comment type="similarity">
    <text evidence="2">Belongs to the KRR1 family.</text>
</comment>
<evidence type="ECO:0000256" key="1">
    <source>
        <dbReference type="ARBA" id="ARBA00004604"/>
    </source>
</evidence>
<name>A0ABQ7MVW7_BRACM</name>
<evidence type="ECO:0000256" key="7">
    <source>
        <dbReference type="ARBA" id="ARBA00023274"/>
    </source>
</evidence>
<evidence type="ECO:0000313" key="10">
    <source>
        <dbReference type="EMBL" id="KAG5402837.1"/>
    </source>
</evidence>
<keyword evidence="5" id="KW-0694">RNA-binding</keyword>
<accession>A0ABQ7MVW7</accession>
<evidence type="ECO:0000256" key="2">
    <source>
        <dbReference type="ARBA" id="ARBA00009344"/>
    </source>
</evidence>
<comment type="subcellular location">
    <subcellularLocation>
        <location evidence="1">Nucleus</location>
        <location evidence="1">Nucleolus</location>
    </subcellularLocation>
</comment>
<keyword evidence="4" id="KW-0698">rRNA processing</keyword>
<dbReference type="InterPro" id="IPR041174">
    <property type="entry name" value="KRR1-like_KH1"/>
</dbReference>
<dbReference type="Proteomes" id="UP000823674">
    <property type="component" value="Chromosome A03"/>
</dbReference>
<evidence type="ECO:0000256" key="6">
    <source>
        <dbReference type="ARBA" id="ARBA00023242"/>
    </source>
</evidence>
<feature type="non-terminal residue" evidence="10">
    <location>
        <position position="1"/>
    </location>
</feature>
<sequence length="117" mass="13218">KFRRDPYIIVKARDLLTLLSRSVPSRQARKILEHDMAYDIMNIRRMVVRSKALETSTNCFIRMQGNTIAAMGSFTVSDDSGLLLKHASILEIGIAAMGLKRWMQRSVHGIAAMGLKR</sequence>
<evidence type="ECO:0000259" key="9">
    <source>
        <dbReference type="Pfam" id="PF17903"/>
    </source>
</evidence>
<gene>
    <name evidence="10" type="primary">A03p002360.1_BraROA</name>
    <name evidence="10" type="ORF">IGI04_008956</name>
</gene>